<dbReference type="AlphaFoldDB" id="A0A1M5MNB3"/>
<organism evidence="1 2">
    <name type="scientific">Ferrimonas marina</name>
    <dbReference type="NCBI Taxonomy" id="299255"/>
    <lineage>
        <taxon>Bacteria</taxon>
        <taxon>Pseudomonadati</taxon>
        <taxon>Pseudomonadota</taxon>
        <taxon>Gammaproteobacteria</taxon>
        <taxon>Alteromonadales</taxon>
        <taxon>Ferrimonadaceae</taxon>
        <taxon>Ferrimonas</taxon>
    </lineage>
</organism>
<name>A0A1M5MNB3_9GAMM</name>
<sequence>MRITWLLFLLLLPGCDLNSSDDVLQKEEAGIQLTYDLNGETTEIAYATSSELIISCPEGVSCDQSFDYRAQVFEDENIYIYLSFGPEIVDSYSLQTLSEHFNYLDFRLKLPDQSTEKTDVYFSHRQPVTELNVDTYPDNSDGMLLQFNDYSDHVLSGAISGIATQLTAYTEDATDPDCKTDDMMGICYENRETYMPFSVVFTIRVQEE</sequence>
<keyword evidence="2" id="KW-1185">Reference proteome</keyword>
<evidence type="ECO:0000313" key="2">
    <source>
        <dbReference type="Proteomes" id="UP000184268"/>
    </source>
</evidence>
<reference evidence="1 2" key="1">
    <citation type="submission" date="2016-11" db="EMBL/GenBank/DDBJ databases">
        <authorList>
            <person name="Jaros S."/>
            <person name="Januszkiewicz K."/>
            <person name="Wedrychowicz H."/>
        </authorList>
    </citation>
    <scope>NUCLEOTIDE SEQUENCE [LARGE SCALE GENOMIC DNA]</scope>
    <source>
        <strain evidence="1 2">DSM 16917</strain>
    </source>
</reference>
<dbReference type="OrthoDB" id="8777950at2"/>
<proteinExistence type="predicted"/>
<accession>A0A1M5MNB3</accession>
<dbReference type="RefSeq" id="WP_067654028.1">
    <property type="nucleotide sequence ID" value="NZ_FQXG01000001.1"/>
</dbReference>
<dbReference type="EMBL" id="FQXG01000001">
    <property type="protein sequence ID" value="SHG78409.1"/>
    <property type="molecule type" value="Genomic_DNA"/>
</dbReference>
<evidence type="ECO:0000313" key="1">
    <source>
        <dbReference type="EMBL" id="SHG78409.1"/>
    </source>
</evidence>
<dbReference type="Proteomes" id="UP000184268">
    <property type="component" value="Unassembled WGS sequence"/>
</dbReference>
<protein>
    <submittedName>
        <fullName evidence="1">Uncharacterized protein</fullName>
    </submittedName>
</protein>
<gene>
    <name evidence="1" type="ORF">SAMN02745129_0698</name>
</gene>